<reference evidence="1" key="2">
    <citation type="journal article" date="2015" name="Data Brief">
        <title>Shoot transcriptome of the giant reed, Arundo donax.</title>
        <authorList>
            <person name="Barrero R.A."/>
            <person name="Guerrero F.D."/>
            <person name="Moolhuijzen P."/>
            <person name="Goolsby J.A."/>
            <person name="Tidwell J."/>
            <person name="Bellgard S.E."/>
            <person name="Bellgard M.I."/>
        </authorList>
    </citation>
    <scope>NUCLEOTIDE SEQUENCE</scope>
    <source>
        <tissue evidence="1">Shoot tissue taken approximately 20 cm above the soil surface</tissue>
    </source>
</reference>
<reference evidence="1" key="1">
    <citation type="submission" date="2014-09" db="EMBL/GenBank/DDBJ databases">
        <authorList>
            <person name="Magalhaes I.L.F."/>
            <person name="Oliveira U."/>
            <person name="Santos F.R."/>
            <person name="Vidigal T.H.D.A."/>
            <person name="Brescovit A.D."/>
            <person name="Santos A.J."/>
        </authorList>
    </citation>
    <scope>NUCLEOTIDE SEQUENCE</scope>
    <source>
        <tissue evidence="1">Shoot tissue taken approximately 20 cm above the soil surface</tissue>
    </source>
</reference>
<dbReference type="AlphaFoldDB" id="A0A0A8YFC2"/>
<sequence>MLNLNCGSTQVSLTNVKRRLLRTKWPVCSCSVNFAV</sequence>
<proteinExistence type="predicted"/>
<accession>A0A0A8YFC2</accession>
<evidence type="ECO:0000313" key="1">
    <source>
        <dbReference type="EMBL" id="JAD24378.1"/>
    </source>
</evidence>
<dbReference type="EMBL" id="GBRH01273517">
    <property type="protein sequence ID" value="JAD24378.1"/>
    <property type="molecule type" value="Transcribed_RNA"/>
</dbReference>
<name>A0A0A8YFC2_ARUDO</name>
<protein>
    <submittedName>
        <fullName evidence="1">Uncharacterized protein</fullName>
    </submittedName>
</protein>
<organism evidence="1">
    <name type="scientific">Arundo donax</name>
    <name type="common">Giant reed</name>
    <name type="synonym">Donax arundinaceus</name>
    <dbReference type="NCBI Taxonomy" id="35708"/>
    <lineage>
        <taxon>Eukaryota</taxon>
        <taxon>Viridiplantae</taxon>
        <taxon>Streptophyta</taxon>
        <taxon>Embryophyta</taxon>
        <taxon>Tracheophyta</taxon>
        <taxon>Spermatophyta</taxon>
        <taxon>Magnoliopsida</taxon>
        <taxon>Liliopsida</taxon>
        <taxon>Poales</taxon>
        <taxon>Poaceae</taxon>
        <taxon>PACMAD clade</taxon>
        <taxon>Arundinoideae</taxon>
        <taxon>Arundineae</taxon>
        <taxon>Arundo</taxon>
    </lineage>
</organism>